<dbReference type="Pfam" id="PF02141">
    <property type="entry name" value="DENN"/>
    <property type="match status" value="1"/>
</dbReference>
<dbReference type="InterPro" id="IPR051696">
    <property type="entry name" value="DENN_Domain_GEFs"/>
</dbReference>
<dbReference type="InterPro" id="IPR043153">
    <property type="entry name" value="DENN_C"/>
</dbReference>
<dbReference type="PANTHER" id="PTHR12296:SF30">
    <property type="entry name" value="DENN DOMAIN-CONTAINING PROTEIN CRAG"/>
    <property type="match status" value="1"/>
</dbReference>
<dbReference type="Proteomes" id="UP001152795">
    <property type="component" value="Unassembled WGS sequence"/>
</dbReference>
<name>A0A7D9JI74_PARCT</name>
<organism evidence="1 2">
    <name type="scientific">Paramuricea clavata</name>
    <name type="common">Red gorgonian</name>
    <name type="synonym">Violescent sea-whip</name>
    <dbReference type="NCBI Taxonomy" id="317549"/>
    <lineage>
        <taxon>Eukaryota</taxon>
        <taxon>Metazoa</taxon>
        <taxon>Cnidaria</taxon>
        <taxon>Anthozoa</taxon>
        <taxon>Octocorallia</taxon>
        <taxon>Malacalcyonacea</taxon>
        <taxon>Plexauridae</taxon>
        <taxon>Paramuricea</taxon>
    </lineage>
</organism>
<sequence length="268" mass="31179">VYGAGVTFFEELPEDQVTQEMKDHLKISTNDEELAELRQIVYSNKCICVLSHWPFFEAFKKFLSSLYRISVSTQPIPLERYISHFMLNVPFPSPQRPRILVQMNLYEPFEICQRYFTSLPVSGASFSALLRWLGPENSIKLFYYVLTEHKLLIHSLRAALLTSVAEALVSIIFPFSWQCPFIPLCPVALSDVLNAPCPFIVGIDSRYFDLCDPPDDVICVDLDTNMISPIYDRHPFSWKLFPKVRRPFELDHVEFHISNRKFRIDSKF</sequence>
<evidence type="ECO:0000313" key="1">
    <source>
        <dbReference type="EMBL" id="CAB4030130.1"/>
    </source>
</evidence>
<feature type="non-terminal residue" evidence="1">
    <location>
        <position position="1"/>
    </location>
</feature>
<dbReference type="OrthoDB" id="75250at2759"/>
<dbReference type="GO" id="GO:0005085">
    <property type="term" value="F:guanyl-nucleotide exchange factor activity"/>
    <property type="evidence" value="ECO:0007669"/>
    <property type="project" value="UniProtKB-ARBA"/>
</dbReference>
<reference evidence="1" key="1">
    <citation type="submission" date="2020-04" db="EMBL/GenBank/DDBJ databases">
        <authorList>
            <person name="Alioto T."/>
            <person name="Alioto T."/>
            <person name="Gomez Garrido J."/>
        </authorList>
    </citation>
    <scope>NUCLEOTIDE SEQUENCE</scope>
    <source>
        <strain evidence="1">A484AB</strain>
    </source>
</reference>
<evidence type="ECO:0000313" key="2">
    <source>
        <dbReference type="Proteomes" id="UP001152795"/>
    </source>
</evidence>
<dbReference type="Gene3D" id="3.30.450.200">
    <property type="match status" value="1"/>
</dbReference>
<proteinExistence type="predicted"/>
<dbReference type="AlphaFoldDB" id="A0A7D9JI74"/>
<dbReference type="SMART" id="SM00799">
    <property type="entry name" value="DENN"/>
    <property type="match status" value="1"/>
</dbReference>
<dbReference type="InterPro" id="IPR037516">
    <property type="entry name" value="Tripartite_DENN"/>
</dbReference>
<dbReference type="PROSITE" id="PS50211">
    <property type="entry name" value="DENN"/>
    <property type="match status" value="1"/>
</dbReference>
<protein>
    <submittedName>
        <fullName evidence="1">Uncharacterized protein</fullName>
    </submittedName>
</protein>
<dbReference type="GO" id="GO:0031410">
    <property type="term" value="C:cytoplasmic vesicle"/>
    <property type="evidence" value="ECO:0007669"/>
    <property type="project" value="TreeGrafter"/>
</dbReference>
<dbReference type="InterPro" id="IPR001194">
    <property type="entry name" value="cDENN_dom"/>
</dbReference>
<dbReference type="Gene3D" id="3.40.50.11500">
    <property type="match status" value="1"/>
</dbReference>
<comment type="caution">
    <text evidence="1">The sequence shown here is derived from an EMBL/GenBank/DDBJ whole genome shotgun (WGS) entry which is preliminary data.</text>
</comment>
<dbReference type="PANTHER" id="PTHR12296">
    <property type="entry name" value="DENN DOMAIN-CONTAINING PROTEIN 4"/>
    <property type="match status" value="1"/>
</dbReference>
<keyword evidence="2" id="KW-1185">Reference proteome</keyword>
<accession>A0A7D9JI74</accession>
<dbReference type="EMBL" id="CACRXK020016647">
    <property type="protein sequence ID" value="CAB4030130.1"/>
    <property type="molecule type" value="Genomic_DNA"/>
</dbReference>
<gene>
    <name evidence="1" type="ORF">PACLA_8A035653</name>
</gene>
<dbReference type="GO" id="GO:0032483">
    <property type="term" value="P:regulation of Rab protein signal transduction"/>
    <property type="evidence" value="ECO:0007669"/>
    <property type="project" value="TreeGrafter"/>
</dbReference>